<keyword evidence="2" id="KW-0472">Membrane</keyword>
<proteinExistence type="predicted"/>
<feature type="transmembrane region" description="Helical" evidence="2">
    <location>
        <begin position="127"/>
        <end position="148"/>
    </location>
</feature>
<evidence type="ECO:0000313" key="3">
    <source>
        <dbReference type="EMBL" id="CAI6276990.1"/>
    </source>
</evidence>
<gene>
    <name evidence="3" type="ORF">PDIGIT_LOCUS1955</name>
</gene>
<reference evidence="3" key="1">
    <citation type="submission" date="2023-01" db="EMBL/GenBank/DDBJ databases">
        <authorList>
            <person name="Van Ghelder C."/>
            <person name="Rancurel C."/>
        </authorList>
    </citation>
    <scope>NUCLEOTIDE SEQUENCE</scope>
    <source>
        <strain evidence="3">CNCM I-4278</strain>
    </source>
</reference>
<evidence type="ECO:0000313" key="4">
    <source>
        <dbReference type="Proteomes" id="UP001152607"/>
    </source>
</evidence>
<dbReference type="AlphaFoldDB" id="A0A9W4U4K9"/>
<evidence type="ECO:0000256" key="1">
    <source>
        <dbReference type="SAM" id="MobiDB-lite"/>
    </source>
</evidence>
<name>A0A9W4U4K9_9PLEO</name>
<feature type="compositionally biased region" description="Acidic residues" evidence="1">
    <location>
        <begin position="299"/>
        <end position="309"/>
    </location>
</feature>
<keyword evidence="2" id="KW-1133">Transmembrane helix</keyword>
<dbReference type="OrthoDB" id="3357002at2759"/>
<feature type="transmembrane region" description="Helical" evidence="2">
    <location>
        <begin position="22"/>
        <end position="42"/>
    </location>
</feature>
<dbReference type="InterPro" id="IPR021460">
    <property type="entry name" value="DUF3112"/>
</dbReference>
<dbReference type="PANTHER" id="PTHR35184:SF1">
    <property type="entry name" value="INTEGRAL MEMBRANE PROTEIN"/>
    <property type="match status" value="1"/>
</dbReference>
<evidence type="ECO:0000256" key="2">
    <source>
        <dbReference type="SAM" id="Phobius"/>
    </source>
</evidence>
<feature type="transmembrane region" description="Helical" evidence="2">
    <location>
        <begin position="87"/>
        <end position="107"/>
    </location>
</feature>
<feature type="transmembrane region" description="Helical" evidence="2">
    <location>
        <begin position="248"/>
        <end position="266"/>
    </location>
</feature>
<feature type="compositionally biased region" description="Basic and acidic residues" evidence="1">
    <location>
        <begin position="316"/>
        <end position="331"/>
    </location>
</feature>
<sequence length="331" mass="36980">MGGPYRPQTWALGGRAKESEDIPITSVLLFLFIVGAVAHMTIFQLNRKRGHKFLFNGIIFGFCMTRTTTCILRIASVTHPTNIRLAIAAQVFVAAGVILLWVVNLLWAQRILRSTHPHLGWHPALSLAFKSLYALIIITLIILITATVQSFYTLRPYTRSIDRSLQLYGSTCFAIISFLPIPILAVSWLLPRKQPTIEKFGHGRHSTKVGTLLVGTTLLCIGAAYRAGTSWKTPVPMSQPLPSYFHKACFYVFNFVVEILVVYLYAAMRADLRFWIPNGAKGPGSYTTVTSASAKEVDADVEQQQEPEGSDTVTFRGDESTQERDEKQERE</sequence>
<dbReference type="EMBL" id="CAOQHR010000001">
    <property type="protein sequence ID" value="CAI6276990.1"/>
    <property type="molecule type" value="Genomic_DNA"/>
</dbReference>
<feature type="transmembrane region" description="Helical" evidence="2">
    <location>
        <begin position="54"/>
        <end position="75"/>
    </location>
</feature>
<accession>A0A9W4U4K9</accession>
<keyword evidence="2" id="KW-0812">Transmembrane</keyword>
<comment type="caution">
    <text evidence="3">The sequence shown here is derived from an EMBL/GenBank/DDBJ whole genome shotgun (WGS) entry which is preliminary data.</text>
</comment>
<dbReference type="Proteomes" id="UP001152607">
    <property type="component" value="Unassembled WGS sequence"/>
</dbReference>
<feature type="transmembrane region" description="Helical" evidence="2">
    <location>
        <begin position="210"/>
        <end position="228"/>
    </location>
</feature>
<dbReference type="PANTHER" id="PTHR35184">
    <property type="entry name" value="YALI0C10208P"/>
    <property type="match status" value="1"/>
</dbReference>
<feature type="region of interest" description="Disordered" evidence="1">
    <location>
        <begin position="287"/>
        <end position="331"/>
    </location>
</feature>
<organism evidence="3 4">
    <name type="scientific">Periconia digitata</name>
    <dbReference type="NCBI Taxonomy" id="1303443"/>
    <lineage>
        <taxon>Eukaryota</taxon>
        <taxon>Fungi</taxon>
        <taxon>Dikarya</taxon>
        <taxon>Ascomycota</taxon>
        <taxon>Pezizomycotina</taxon>
        <taxon>Dothideomycetes</taxon>
        <taxon>Pleosporomycetidae</taxon>
        <taxon>Pleosporales</taxon>
        <taxon>Massarineae</taxon>
        <taxon>Periconiaceae</taxon>
        <taxon>Periconia</taxon>
    </lineage>
</organism>
<keyword evidence="4" id="KW-1185">Reference proteome</keyword>
<dbReference type="Pfam" id="PF11309">
    <property type="entry name" value="DUF3112"/>
    <property type="match status" value="1"/>
</dbReference>
<protein>
    <submittedName>
        <fullName evidence="3">Uncharacterized protein</fullName>
    </submittedName>
</protein>
<feature type="transmembrane region" description="Helical" evidence="2">
    <location>
        <begin position="168"/>
        <end position="190"/>
    </location>
</feature>